<name>A0A0W0FQL8_MONRR</name>
<keyword evidence="2" id="KW-0732">Signal</keyword>
<feature type="region of interest" description="Disordered" evidence="1">
    <location>
        <begin position="27"/>
        <end position="46"/>
    </location>
</feature>
<organism evidence="3 4">
    <name type="scientific">Moniliophthora roreri</name>
    <name type="common">Frosty pod rot fungus</name>
    <name type="synonym">Monilia roreri</name>
    <dbReference type="NCBI Taxonomy" id="221103"/>
    <lineage>
        <taxon>Eukaryota</taxon>
        <taxon>Fungi</taxon>
        <taxon>Dikarya</taxon>
        <taxon>Basidiomycota</taxon>
        <taxon>Agaricomycotina</taxon>
        <taxon>Agaricomycetes</taxon>
        <taxon>Agaricomycetidae</taxon>
        <taxon>Agaricales</taxon>
        <taxon>Marasmiineae</taxon>
        <taxon>Marasmiaceae</taxon>
        <taxon>Moniliophthora</taxon>
    </lineage>
</organism>
<evidence type="ECO:0000256" key="1">
    <source>
        <dbReference type="SAM" id="MobiDB-lite"/>
    </source>
</evidence>
<evidence type="ECO:0000256" key="2">
    <source>
        <dbReference type="SAM" id="SignalP"/>
    </source>
</evidence>
<feature type="chain" id="PRO_5006902014" description="Secreted protein" evidence="2">
    <location>
        <begin position="24"/>
        <end position="103"/>
    </location>
</feature>
<evidence type="ECO:0000313" key="3">
    <source>
        <dbReference type="EMBL" id="KTB38502.1"/>
    </source>
</evidence>
<dbReference type="EMBL" id="LATX01001758">
    <property type="protein sequence ID" value="KTB38502.1"/>
    <property type="molecule type" value="Genomic_DNA"/>
</dbReference>
<gene>
    <name evidence="3" type="ORF">WG66_8947</name>
</gene>
<dbReference type="AlphaFoldDB" id="A0A0W0FQL8"/>
<evidence type="ECO:0008006" key="5">
    <source>
        <dbReference type="Google" id="ProtNLM"/>
    </source>
</evidence>
<accession>A0A0W0FQL8</accession>
<proteinExistence type="predicted"/>
<feature type="signal peptide" evidence="2">
    <location>
        <begin position="1"/>
        <end position="23"/>
    </location>
</feature>
<dbReference type="Proteomes" id="UP000054988">
    <property type="component" value="Unassembled WGS sequence"/>
</dbReference>
<sequence>MLFFSLFFTAATVMCFSVLPVSASQPKSSMEAERPSNISQSSFAGLGSRMSPNVEMLANVDQQSAVLTGPAPPAKKEHTFKVATTNLFRYPSYELIAPTLSRN</sequence>
<reference evidence="3 4" key="1">
    <citation type="submission" date="2015-12" db="EMBL/GenBank/DDBJ databases">
        <title>Draft genome sequence of Moniliophthora roreri, the causal agent of frosty pod rot of cacao.</title>
        <authorList>
            <person name="Aime M.C."/>
            <person name="Diaz-Valderrama J.R."/>
            <person name="Kijpornyongpan T."/>
            <person name="Phillips-Mora W."/>
        </authorList>
    </citation>
    <scope>NUCLEOTIDE SEQUENCE [LARGE SCALE GENOMIC DNA]</scope>
    <source>
        <strain evidence="3 4">MCA 2952</strain>
    </source>
</reference>
<comment type="caution">
    <text evidence="3">The sequence shown here is derived from an EMBL/GenBank/DDBJ whole genome shotgun (WGS) entry which is preliminary data.</text>
</comment>
<evidence type="ECO:0000313" key="4">
    <source>
        <dbReference type="Proteomes" id="UP000054988"/>
    </source>
</evidence>
<protein>
    <recommendedName>
        <fullName evidence="5">Secreted protein</fullName>
    </recommendedName>
</protein>